<dbReference type="WBParaSite" id="EVEC_0001345401-mRNA-1">
    <property type="protein sequence ID" value="EVEC_0001345401-mRNA-1"/>
    <property type="gene ID" value="EVEC_0001345401"/>
</dbReference>
<dbReference type="Proteomes" id="UP000274131">
    <property type="component" value="Unassembled WGS sequence"/>
</dbReference>
<proteinExistence type="predicted"/>
<sequence>MGPQNKIQWLPNTNIHLLSANAVCRPVKSQCPPTIANDDDDNHSETSKHKHQHPSPLFQTLGDSECGSV</sequence>
<gene>
    <name evidence="2" type="ORF">EVEC_LOCUS12591</name>
</gene>
<reference evidence="2 3" key="2">
    <citation type="submission" date="2018-10" db="EMBL/GenBank/DDBJ databases">
        <authorList>
            <consortium name="Pathogen Informatics"/>
        </authorList>
    </citation>
    <scope>NUCLEOTIDE SEQUENCE [LARGE SCALE GENOMIC DNA]</scope>
</reference>
<organism evidence="4">
    <name type="scientific">Enterobius vermicularis</name>
    <name type="common">Human pinworm</name>
    <dbReference type="NCBI Taxonomy" id="51028"/>
    <lineage>
        <taxon>Eukaryota</taxon>
        <taxon>Metazoa</taxon>
        <taxon>Ecdysozoa</taxon>
        <taxon>Nematoda</taxon>
        <taxon>Chromadorea</taxon>
        <taxon>Rhabditida</taxon>
        <taxon>Spirurina</taxon>
        <taxon>Oxyuridomorpha</taxon>
        <taxon>Oxyuroidea</taxon>
        <taxon>Oxyuridae</taxon>
        <taxon>Enterobius</taxon>
    </lineage>
</organism>
<name>A0A0N4VQZ5_ENTVE</name>
<feature type="region of interest" description="Disordered" evidence="1">
    <location>
        <begin position="31"/>
        <end position="69"/>
    </location>
</feature>
<keyword evidence="3" id="KW-1185">Reference proteome</keyword>
<protein>
    <submittedName>
        <fullName evidence="4">Ovule protein</fullName>
    </submittedName>
</protein>
<dbReference type="AlphaFoldDB" id="A0A0N4VQZ5"/>
<reference evidence="4" key="1">
    <citation type="submission" date="2017-02" db="UniProtKB">
        <authorList>
            <consortium name="WormBaseParasite"/>
        </authorList>
    </citation>
    <scope>IDENTIFICATION</scope>
</reference>
<evidence type="ECO:0000256" key="1">
    <source>
        <dbReference type="SAM" id="MobiDB-lite"/>
    </source>
</evidence>
<dbReference type="EMBL" id="UXUI01015362">
    <property type="protein sequence ID" value="VDD97840.1"/>
    <property type="molecule type" value="Genomic_DNA"/>
</dbReference>
<evidence type="ECO:0000313" key="2">
    <source>
        <dbReference type="EMBL" id="VDD97840.1"/>
    </source>
</evidence>
<evidence type="ECO:0000313" key="3">
    <source>
        <dbReference type="Proteomes" id="UP000274131"/>
    </source>
</evidence>
<accession>A0A0N4VQZ5</accession>
<evidence type="ECO:0000313" key="4">
    <source>
        <dbReference type="WBParaSite" id="EVEC_0001345401-mRNA-1"/>
    </source>
</evidence>